<dbReference type="Gene3D" id="2.120.10.30">
    <property type="entry name" value="TolB, C-terminal domain"/>
    <property type="match status" value="1"/>
</dbReference>
<dbReference type="AlphaFoldDB" id="A0A1G1W1Y5"/>
<organism evidence="3 4">
    <name type="scientific">Candidatus Woykebacteria bacterium GWA1_44_8</name>
    <dbReference type="NCBI Taxonomy" id="1802591"/>
    <lineage>
        <taxon>Bacteria</taxon>
        <taxon>Candidatus Woykeibacteriota</taxon>
    </lineage>
</organism>
<evidence type="ECO:0000313" key="3">
    <source>
        <dbReference type="EMBL" id="OGY21643.1"/>
    </source>
</evidence>
<feature type="transmembrane region" description="Helical" evidence="2">
    <location>
        <begin position="30"/>
        <end position="52"/>
    </location>
</feature>
<dbReference type="EMBL" id="MHCN01000011">
    <property type="protein sequence ID" value="OGY21643.1"/>
    <property type="molecule type" value="Genomic_DNA"/>
</dbReference>
<proteinExistence type="predicted"/>
<keyword evidence="2" id="KW-0812">Transmembrane</keyword>
<sequence>MPENQAVPIQSDQPKTEQFPSLEKKKSKKWLWILLSTILILILIGVGVWLLLKNPPNPTSKESGEQATSSAKPISKGDSKIIYSKLMLNQPTNRAGIWDYDLKTKKERQLLSFFDLVAPSKNISEKVSLYGNTVLSPDKTKVAFYVGLTSQDPKSHIDIAINGWDLWFYDLVKGEKKKLLSGASLYSGYIQEPVWSLDSKSLYITLNREGRNDLFSIDLSGNSKNLAQGNFFWPKIIDDNTLVYNTSLPKTNEIGIFNLESNTHYTISDPTSAYLMMVKKLENNYLIKASYPDLVFGYGGKPELIDKQNILGLEKINLKTHQVEKIKIPSSLSLDPAVKRIQPISFCNNNWVTLGSVQNDIKSGEKYTSYYAYNIQKESVQQLLTSPSNTMTPTVCNFKMPNELIYSDGGAKVITYDLTNQRELGVKDYSQIITKSDGCLYDTYNYHNPSNIGGDVIYLNRSFGGVVCSPPVATDKQGIYRVDLRDKSFIQISYDRSDEEDQILLVEE</sequence>
<keyword evidence="2" id="KW-1133">Transmembrane helix</keyword>
<feature type="region of interest" description="Disordered" evidence="1">
    <location>
        <begin position="1"/>
        <end position="20"/>
    </location>
</feature>
<comment type="caution">
    <text evidence="3">The sequence shown here is derived from an EMBL/GenBank/DDBJ whole genome shotgun (WGS) entry which is preliminary data.</text>
</comment>
<dbReference type="SUPFAM" id="SSF69304">
    <property type="entry name" value="Tricorn protease N-terminal domain"/>
    <property type="match status" value="1"/>
</dbReference>
<evidence type="ECO:0000256" key="2">
    <source>
        <dbReference type="SAM" id="Phobius"/>
    </source>
</evidence>
<feature type="compositionally biased region" description="Polar residues" evidence="1">
    <location>
        <begin position="7"/>
        <end position="19"/>
    </location>
</feature>
<protein>
    <submittedName>
        <fullName evidence="3">Uncharacterized protein</fullName>
    </submittedName>
</protein>
<evidence type="ECO:0000256" key="1">
    <source>
        <dbReference type="SAM" id="MobiDB-lite"/>
    </source>
</evidence>
<reference evidence="3 4" key="1">
    <citation type="journal article" date="2016" name="Nat. Commun.">
        <title>Thousands of microbial genomes shed light on interconnected biogeochemical processes in an aquifer system.</title>
        <authorList>
            <person name="Anantharaman K."/>
            <person name="Brown C.T."/>
            <person name="Hug L.A."/>
            <person name="Sharon I."/>
            <person name="Castelle C.J."/>
            <person name="Probst A.J."/>
            <person name="Thomas B.C."/>
            <person name="Singh A."/>
            <person name="Wilkins M.J."/>
            <person name="Karaoz U."/>
            <person name="Brodie E.L."/>
            <person name="Williams K.H."/>
            <person name="Hubbard S.S."/>
            <person name="Banfield J.F."/>
        </authorList>
    </citation>
    <scope>NUCLEOTIDE SEQUENCE [LARGE SCALE GENOMIC DNA]</scope>
</reference>
<accession>A0A1G1W1Y5</accession>
<keyword evidence="2" id="KW-0472">Membrane</keyword>
<name>A0A1G1W1Y5_9BACT</name>
<dbReference type="InterPro" id="IPR011042">
    <property type="entry name" value="6-blade_b-propeller_TolB-like"/>
</dbReference>
<evidence type="ECO:0000313" key="4">
    <source>
        <dbReference type="Proteomes" id="UP000176299"/>
    </source>
</evidence>
<dbReference type="Proteomes" id="UP000176299">
    <property type="component" value="Unassembled WGS sequence"/>
</dbReference>
<gene>
    <name evidence="3" type="ORF">A2113_03725</name>
</gene>